<organism evidence="2 3">
    <name type="scientific">SAR86 cluster bacterium</name>
    <dbReference type="NCBI Taxonomy" id="2030880"/>
    <lineage>
        <taxon>Bacteria</taxon>
        <taxon>Pseudomonadati</taxon>
        <taxon>Pseudomonadota</taxon>
        <taxon>Gammaproteobacteria</taxon>
        <taxon>SAR86 cluster</taxon>
    </lineage>
</organism>
<dbReference type="InterPro" id="IPR021136">
    <property type="entry name" value="Flagellar_hook_control-like_C"/>
</dbReference>
<comment type="caution">
    <text evidence="2">The sequence shown here is derived from an EMBL/GenBank/DDBJ whole genome shotgun (WGS) entry which is preliminary data.</text>
</comment>
<evidence type="ECO:0000313" key="3">
    <source>
        <dbReference type="Proteomes" id="UP000218327"/>
    </source>
</evidence>
<sequence length="375" mass="41375">MNNPLVGLRTESLAPLHKMEAVSTGKSVPWRLNQQLAATVVSNHAGDMHLKIDGKAYTPQSNIFLKPGHSLLLEVVSLSPYIELALVNPKGIPGKSLVSPSIVLSEQLLQKIPSARGESLSNLINFINSSNSADMRSLSVETVSLLKSLQKKLIRHTDLSNTGKLKSAFSNTGIHVEKSLSSDEAIDSAKDVKSILSQIFKSLGDRYVSRTGAQASGKIPESYGVAIYRNGIEDPFGFKALLTQKLESSFSRILANQQKSMDEQQHQNQRWHFGLPVAFFDKVQTIPITIYRNGKQKKGSKDSATWAVKFSFKMNRLGFIKIKIVLVDLAVSLSMECEKKATLALISHSSDSLYKSMRTYGLKLIEFNCTHLAKE</sequence>
<dbReference type="AlphaFoldDB" id="A0A2A5B532"/>
<dbReference type="EMBL" id="NVVJ01000010">
    <property type="protein sequence ID" value="PCJ26684.1"/>
    <property type="molecule type" value="Genomic_DNA"/>
</dbReference>
<feature type="domain" description="Flagellar hook-length control protein-like C-terminal" evidence="1">
    <location>
        <begin position="295"/>
        <end position="371"/>
    </location>
</feature>
<protein>
    <recommendedName>
        <fullName evidence="1">Flagellar hook-length control protein-like C-terminal domain-containing protein</fullName>
    </recommendedName>
</protein>
<accession>A0A2A5B532</accession>
<dbReference type="Proteomes" id="UP000218327">
    <property type="component" value="Unassembled WGS sequence"/>
</dbReference>
<evidence type="ECO:0000313" key="2">
    <source>
        <dbReference type="EMBL" id="PCJ26684.1"/>
    </source>
</evidence>
<gene>
    <name evidence="2" type="ORF">COA96_05030</name>
</gene>
<reference evidence="3" key="1">
    <citation type="submission" date="2017-08" db="EMBL/GenBank/DDBJ databases">
        <title>A dynamic microbial community with high functional redundancy inhabits the cold, oxic subseafloor aquifer.</title>
        <authorList>
            <person name="Tully B.J."/>
            <person name="Wheat C.G."/>
            <person name="Glazer B.T."/>
            <person name="Huber J.A."/>
        </authorList>
    </citation>
    <scope>NUCLEOTIDE SEQUENCE [LARGE SCALE GENOMIC DNA]</scope>
</reference>
<name>A0A2A5B532_9GAMM</name>
<dbReference type="Pfam" id="PF02120">
    <property type="entry name" value="Flg_hook"/>
    <property type="match status" value="1"/>
</dbReference>
<evidence type="ECO:0000259" key="1">
    <source>
        <dbReference type="Pfam" id="PF02120"/>
    </source>
</evidence>
<proteinExistence type="predicted"/>